<evidence type="ECO:0000313" key="5">
    <source>
        <dbReference type="Proteomes" id="UP000195953"/>
    </source>
</evidence>
<keyword evidence="1" id="KW-0812">Transmembrane</keyword>
<gene>
    <name evidence="3" type="ORF">PD5205_00174</name>
    <name evidence="2" type="ORF">PD885_03839</name>
</gene>
<dbReference type="EMBL" id="LT853885">
    <property type="protein sequence ID" value="SMR01496.1"/>
    <property type="molecule type" value="Genomic_DNA"/>
</dbReference>
<organism evidence="3 5">
    <name type="scientific">Xanthomonas fragariae</name>
    <dbReference type="NCBI Taxonomy" id="48664"/>
    <lineage>
        <taxon>Bacteria</taxon>
        <taxon>Pseudomonadati</taxon>
        <taxon>Pseudomonadota</taxon>
        <taxon>Gammaproteobacteria</taxon>
        <taxon>Lysobacterales</taxon>
        <taxon>Lysobacteraceae</taxon>
        <taxon>Xanthomonas</taxon>
    </lineage>
</organism>
<dbReference type="EMBL" id="LT853882">
    <property type="protein sequence ID" value="SMR01058.1"/>
    <property type="molecule type" value="Genomic_DNA"/>
</dbReference>
<dbReference type="Proteomes" id="UP000195877">
    <property type="component" value="Chromosome 1"/>
</dbReference>
<reference evidence="3 5" key="1">
    <citation type="submission" date="2017-05" db="EMBL/GenBank/DDBJ databases">
        <authorList>
            <person name="Song R."/>
            <person name="Chenine A.L."/>
            <person name="Ruprecht R.M."/>
        </authorList>
    </citation>
    <scope>NUCLEOTIDE SEQUENCE [LARGE SCALE GENOMIC DNA]</scope>
    <source>
        <strain evidence="3">PD5205</strain>
    </source>
</reference>
<evidence type="ECO:0000313" key="2">
    <source>
        <dbReference type="EMBL" id="SMR01058.1"/>
    </source>
</evidence>
<evidence type="ECO:0000256" key="1">
    <source>
        <dbReference type="SAM" id="Phobius"/>
    </source>
</evidence>
<keyword evidence="1" id="KW-1133">Transmembrane helix</keyword>
<name>A0A1Y6HEA4_9XANT</name>
<feature type="transmembrane region" description="Helical" evidence="1">
    <location>
        <begin position="25"/>
        <end position="43"/>
    </location>
</feature>
<keyword evidence="1" id="KW-0472">Membrane</keyword>
<keyword evidence="4" id="KW-1185">Reference proteome</keyword>
<dbReference type="RefSeq" id="WP_145954034.1">
    <property type="nucleotide sequence ID" value="NZ_CP016830.1"/>
</dbReference>
<accession>A0A1Y6HEA4</accession>
<reference evidence="2 4" key="2">
    <citation type="submission" date="2017-05" db="EMBL/GenBank/DDBJ databases">
        <authorList>
            <person name="Blom J."/>
        </authorList>
    </citation>
    <scope>NUCLEOTIDE SEQUENCE [LARGE SCALE GENOMIC DNA]</scope>
    <source>
        <strain evidence="2">PD885</strain>
    </source>
</reference>
<protein>
    <recommendedName>
        <fullName evidence="6">Transmembrane protein</fullName>
    </recommendedName>
</protein>
<proteinExistence type="predicted"/>
<evidence type="ECO:0000313" key="4">
    <source>
        <dbReference type="Proteomes" id="UP000195877"/>
    </source>
</evidence>
<sequence length="228" mass="25430">MPSEEEAPQPNQGVHKMAPWYMKKITFWSLLAPIFIFFGWILISGPTALQNSRILPDEVNKTWNAFSSWLHEDEEWTGTWSATPEGYVDFEEMRLSDTDLIITLSSSKGCLSGTVASKSVCRAMPLFNFNLLEGNVSALGGRADIKVYDHVGGKRLDLGYIQLRRNGPVMDVIAGAMFLQVLPAPVRIARHPNGSESSQSEPMSDYCAKEREALFEKLRNGSGDKKTQ</sequence>
<dbReference type="OrthoDB" id="7068586at2"/>
<dbReference type="GeneID" id="61896419"/>
<evidence type="ECO:0008006" key="6">
    <source>
        <dbReference type="Google" id="ProtNLM"/>
    </source>
</evidence>
<dbReference type="AlphaFoldDB" id="A0A1Y6HEA4"/>
<evidence type="ECO:0000313" key="3">
    <source>
        <dbReference type="EMBL" id="SMR01496.1"/>
    </source>
</evidence>
<dbReference type="Proteomes" id="UP000195953">
    <property type="component" value="Chromosome 1"/>
</dbReference>